<evidence type="ECO:0000313" key="1">
    <source>
        <dbReference type="EMBL" id="JAE31086.1"/>
    </source>
</evidence>
<dbReference type="AlphaFoldDB" id="A0A0A9H8C3"/>
<accession>A0A0A9H8C3</accession>
<dbReference type="EMBL" id="GBRH01166810">
    <property type="protein sequence ID" value="JAE31086.1"/>
    <property type="molecule type" value="Transcribed_RNA"/>
</dbReference>
<reference evidence="1" key="2">
    <citation type="journal article" date="2015" name="Data Brief">
        <title>Shoot transcriptome of the giant reed, Arundo donax.</title>
        <authorList>
            <person name="Barrero R.A."/>
            <person name="Guerrero F.D."/>
            <person name="Moolhuijzen P."/>
            <person name="Goolsby J.A."/>
            <person name="Tidwell J."/>
            <person name="Bellgard S.E."/>
            <person name="Bellgard M.I."/>
        </authorList>
    </citation>
    <scope>NUCLEOTIDE SEQUENCE</scope>
    <source>
        <tissue evidence="1">Shoot tissue taken approximately 20 cm above the soil surface</tissue>
    </source>
</reference>
<organism evidence="1">
    <name type="scientific">Arundo donax</name>
    <name type="common">Giant reed</name>
    <name type="synonym">Donax arundinaceus</name>
    <dbReference type="NCBI Taxonomy" id="35708"/>
    <lineage>
        <taxon>Eukaryota</taxon>
        <taxon>Viridiplantae</taxon>
        <taxon>Streptophyta</taxon>
        <taxon>Embryophyta</taxon>
        <taxon>Tracheophyta</taxon>
        <taxon>Spermatophyta</taxon>
        <taxon>Magnoliopsida</taxon>
        <taxon>Liliopsida</taxon>
        <taxon>Poales</taxon>
        <taxon>Poaceae</taxon>
        <taxon>PACMAD clade</taxon>
        <taxon>Arundinoideae</taxon>
        <taxon>Arundineae</taxon>
        <taxon>Arundo</taxon>
    </lineage>
</organism>
<proteinExistence type="predicted"/>
<name>A0A0A9H8C3_ARUDO</name>
<sequence>MKWSKFHGTDSRTTSKAKLVVSCLGHCIKYDIFTINTVKLYYLK</sequence>
<protein>
    <submittedName>
        <fullName evidence="1">Uncharacterized protein</fullName>
    </submittedName>
</protein>
<reference evidence="1" key="1">
    <citation type="submission" date="2014-09" db="EMBL/GenBank/DDBJ databases">
        <authorList>
            <person name="Magalhaes I.L.F."/>
            <person name="Oliveira U."/>
            <person name="Santos F.R."/>
            <person name="Vidigal T.H.D.A."/>
            <person name="Brescovit A.D."/>
            <person name="Santos A.J."/>
        </authorList>
    </citation>
    <scope>NUCLEOTIDE SEQUENCE</scope>
    <source>
        <tissue evidence="1">Shoot tissue taken approximately 20 cm above the soil surface</tissue>
    </source>
</reference>